<proteinExistence type="predicted"/>
<dbReference type="GO" id="GO:0070860">
    <property type="term" value="C:RNA polymerase I core factor complex"/>
    <property type="evidence" value="ECO:0007669"/>
    <property type="project" value="TreeGrafter"/>
</dbReference>
<name>A0A319DEU3_9EURO</name>
<dbReference type="InterPro" id="IPR048537">
    <property type="entry name" value="RRN6_HB"/>
</dbReference>
<dbReference type="PANTHER" id="PTHR28221:SF2">
    <property type="entry name" value="RNA POLYMERASE I-SPECIFIC TRANSCRIPTION INITIATION FACTOR RRN6"/>
    <property type="match status" value="1"/>
</dbReference>
<keyword evidence="6" id="KW-1185">Reference proteome</keyword>
<accession>A0A319DEU3</accession>
<protein>
    <recommendedName>
        <fullName evidence="7">RNA polymerase I-specific transcription initiation factor RRN6-like protein</fullName>
    </recommendedName>
</protein>
<organism evidence="5 6">
    <name type="scientific">Aspergillus ellipticus CBS 707.79</name>
    <dbReference type="NCBI Taxonomy" id="1448320"/>
    <lineage>
        <taxon>Eukaryota</taxon>
        <taxon>Fungi</taxon>
        <taxon>Dikarya</taxon>
        <taxon>Ascomycota</taxon>
        <taxon>Pezizomycotina</taxon>
        <taxon>Eurotiomycetes</taxon>
        <taxon>Eurotiomycetidae</taxon>
        <taxon>Eurotiales</taxon>
        <taxon>Aspergillaceae</taxon>
        <taxon>Aspergillus</taxon>
        <taxon>Aspergillus subgen. Circumdati</taxon>
    </lineage>
</organism>
<gene>
    <name evidence="5" type="ORF">BO71DRAFT_350536</name>
</gene>
<feature type="region of interest" description="Disordered" evidence="1">
    <location>
        <begin position="918"/>
        <end position="965"/>
    </location>
</feature>
<feature type="domain" description="RRN6 beta-propeller" evidence="2">
    <location>
        <begin position="97"/>
        <end position="474"/>
    </location>
</feature>
<evidence type="ECO:0000259" key="2">
    <source>
        <dbReference type="Pfam" id="PF10214"/>
    </source>
</evidence>
<feature type="region of interest" description="Disordered" evidence="1">
    <location>
        <begin position="986"/>
        <end position="1011"/>
    </location>
</feature>
<feature type="compositionally biased region" description="Polar residues" evidence="1">
    <location>
        <begin position="806"/>
        <end position="818"/>
    </location>
</feature>
<dbReference type="GO" id="GO:0042790">
    <property type="term" value="P:nucleolar large rRNA transcription by RNA polymerase I"/>
    <property type="evidence" value="ECO:0007669"/>
    <property type="project" value="TreeGrafter"/>
</dbReference>
<feature type="compositionally biased region" description="Polar residues" evidence="1">
    <location>
        <begin position="929"/>
        <end position="951"/>
    </location>
</feature>
<dbReference type="AlphaFoldDB" id="A0A319DEU3"/>
<feature type="domain" description="RRN6 K-rich C-terminal" evidence="3">
    <location>
        <begin position="883"/>
        <end position="1011"/>
    </location>
</feature>
<dbReference type="STRING" id="1448320.A0A319DEU3"/>
<feature type="domain" description="RRN6 helical bundle" evidence="4">
    <location>
        <begin position="568"/>
        <end position="772"/>
    </location>
</feature>
<dbReference type="InterPro" id="IPR048535">
    <property type="entry name" value="RRN6_beta-prop"/>
</dbReference>
<sequence>MDEHSTSALQYGHLGKAFYNAETQTWEFLRTLAPSSRIHYTGVTKTTIPSPLTAPQTSLIANKSVLPSVYPELAACWPLANNETLSHTITTTSEICDPLISSLFDIGYAVDLENNDSGNRVVPIAAVASGECGNKICFRKFEEDTVEIQQRTATWMRVPAVGQTESTDWSAGGAPVRQICFARTVEEKATWMAARLPNTTTIFRPVYHRKPVPMFLSHDNDRISLNSPRRSRLDANPLVEISNMQTGGFAHADVTFNPWYQKQFAIVDERGNWSIWELSGRHRRSKGNWTAARVKSGSLPWLDVGDSQDDDDHPRHDGWAVIEWVGDVNRFIVSDRRCPMLYRIVSGQVWSYSIELGLKRESEWILDVKRSACDMSHVFILTTTRIFWLDVSSISNLTNMTDNDSRSLYPRMCWRHFRDPEDITLRLTHLLVHEDFYLILYSRLNRFVLVFQCPSALKDQTEFSFPDPFMLEIPLSPDVGTESNLYNSTQFSALAFKEIRHLPSTIGKKDYDPHARLIKLFVIDSSLAVCESIYTDLSHGGVAEESFSRDILWTKKKHAVVERMQPARSQDDFIVDDRDECTLESGVLTAPDTGVASVTPLAIPQWTLDYTQVYAVATGRLKLLRSEESPGRKSPRRGFQKAIKELEIAFHATLRERITSKTGFEVFGGSPLLEDIDQNARDFDSLLSRISSDHSNIPTESQLNNWRYNISSMHFVEPNNSADGVAKTDLIVIYDRLVNNWLANMPHGIPGRTRIVKEKIVRSVAADLALALVSIKAQQVRDLEQVGYGLRPSSEAVLLPPITAANDPTDTSDSNAGRRTSLPPALLDGGSLEAPDSSAIPRNPLEYEGHVIQSQGDKQPAYTSLAAFTIFCSERTPPRNVGKMLHHWQPGADPGDYSWQRVVQIQEMGDSQLAFKSATPKIRSRKKTPSSQGINMKESASSITPVASVTSDVREWGSQPDSREPVIRLQSSQAVDGEVPMTQVERGTFGGREAGRKSVFKGRKKKRVAGF</sequence>
<dbReference type="Proteomes" id="UP000247810">
    <property type="component" value="Unassembled WGS sequence"/>
</dbReference>
<feature type="region of interest" description="Disordered" evidence="1">
    <location>
        <begin position="802"/>
        <end position="837"/>
    </location>
</feature>
<evidence type="ECO:0000313" key="6">
    <source>
        <dbReference type="Proteomes" id="UP000247810"/>
    </source>
</evidence>
<dbReference type="OrthoDB" id="4090074at2759"/>
<dbReference type="Pfam" id="PF20639">
    <property type="entry name" value="Rrn6_K-rich"/>
    <property type="match status" value="1"/>
</dbReference>
<feature type="compositionally biased region" description="Basic residues" evidence="1">
    <location>
        <begin position="998"/>
        <end position="1011"/>
    </location>
</feature>
<evidence type="ECO:0000313" key="5">
    <source>
        <dbReference type="EMBL" id="PYH95879.1"/>
    </source>
</evidence>
<evidence type="ECO:0000256" key="1">
    <source>
        <dbReference type="SAM" id="MobiDB-lite"/>
    </source>
</evidence>
<dbReference type="Pfam" id="PF10214">
    <property type="entry name" value="Rrn6_beta-prop"/>
    <property type="match status" value="1"/>
</dbReference>
<dbReference type="PANTHER" id="PTHR28221">
    <property type="entry name" value="RNA POLYMERASE I-SPECIFIC TRANSCRIPTION INITIATION FACTOR RRN6"/>
    <property type="match status" value="1"/>
</dbReference>
<evidence type="ECO:0000259" key="3">
    <source>
        <dbReference type="Pfam" id="PF20639"/>
    </source>
</evidence>
<evidence type="ECO:0000259" key="4">
    <source>
        <dbReference type="Pfam" id="PF20640"/>
    </source>
</evidence>
<dbReference type="InterPro" id="IPR048536">
    <property type="entry name" value="Rrn6_K-rich"/>
</dbReference>
<dbReference type="InterPro" id="IPR019350">
    <property type="entry name" value="RNA_pol_I-sp_TIF_RRN6-like"/>
</dbReference>
<dbReference type="VEuPathDB" id="FungiDB:BO71DRAFT_350536"/>
<dbReference type="GO" id="GO:0001179">
    <property type="term" value="F:RNA polymerase I general transcription initiation factor binding"/>
    <property type="evidence" value="ECO:0007669"/>
    <property type="project" value="TreeGrafter"/>
</dbReference>
<evidence type="ECO:0008006" key="7">
    <source>
        <dbReference type="Google" id="ProtNLM"/>
    </source>
</evidence>
<reference evidence="5 6" key="1">
    <citation type="submission" date="2018-02" db="EMBL/GenBank/DDBJ databases">
        <title>The genomes of Aspergillus section Nigri reveals drivers in fungal speciation.</title>
        <authorList>
            <consortium name="DOE Joint Genome Institute"/>
            <person name="Vesth T.C."/>
            <person name="Nybo J."/>
            <person name="Theobald S."/>
            <person name="Brandl J."/>
            <person name="Frisvad J.C."/>
            <person name="Nielsen K.F."/>
            <person name="Lyhne E.K."/>
            <person name="Kogle M.E."/>
            <person name="Kuo A."/>
            <person name="Riley R."/>
            <person name="Clum A."/>
            <person name="Nolan M."/>
            <person name="Lipzen A."/>
            <person name="Salamov A."/>
            <person name="Henrissat B."/>
            <person name="Wiebenga A."/>
            <person name="De vries R.P."/>
            <person name="Grigoriev I.V."/>
            <person name="Mortensen U.H."/>
            <person name="Andersen M.R."/>
            <person name="Baker S.E."/>
        </authorList>
    </citation>
    <scope>NUCLEOTIDE SEQUENCE [LARGE SCALE GENOMIC DNA]</scope>
    <source>
        <strain evidence="5 6">CBS 707.79</strain>
    </source>
</reference>
<dbReference type="EMBL" id="KZ825847">
    <property type="protein sequence ID" value="PYH95879.1"/>
    <property type="molecule type" value="Genomic_DNA"/>
</dbReference>
<dbReference type="GO" id="GO:0001163">
    <property type="term" value="F:RNA polymerase I transcription regulatory region sequence-specific DNA binding"/>
    <property type="evidence" value="ECO:0007669"/>
    <property type="project" value="TreeGrafter"/>
</dbReference>
<dbReference type="Pfam" id="PF20640">
    <property type="entry name" value="Rrn6_HB"/>
    <property type="match status" value="1"/>
</dbReference>